<accession>A0A3D8K4V3</accession>
<dbReference type="PANTHER" id="PTHR35936">
    <property type="entry name" value="MEMBRANE-BOUND LYTIC MUREIN TRANSGLYCOSYLASE F"/>
    <property type="match status" value="1"/>
</dbReference>
<organism evidence="4 5">
    <name type="scientific">Trinickia dinghuensis</name>
    <dbReference type="NCBI Taxonomy" id="2291023"/>
    <lineage>
        <taxon>Bacteria</taxon>
        <taxon>Pseudomonadati</taxon>
        <taxon>Pseudomonadota</taxon>
        <taxon>Betaproteobacteria</taxon>
        <taxon>Burkholderiales</taxon>
        <taxon>Burkholderiaceae</taxon>
        <taxon>Trinickia</taxon>
    </lineage>
</organism>
<dbReference type="CDD" id="cd01004">
    <property type="entry name" value="PBP2_MidA_like"/>
    <property type="match status" value="1"/>
</dbReference>
<dbReference type="RefSeq" id="WP_115531731.1">
    <property type="nucleotide sequence ID" value="NZ_QRGA01000001.1"/>
</dbReference>
<evidence type="ECO:0000256" key="1">
    <source>
        <dbReference type="ARBA" id="ARBA00022729"/>
    </source>
</evidence>
<evidence type="ECO:0000256" key="2">
    <source>
        <dbReference type="SAM" id="SignalP"/>
    </source>
</evidence>
<name>A0A3D8K4V3_9BURK</name>
<dbReference type="Gene3D" id="3.40.190.10">
    <property type="entry name" value="Periplasmic binding protein-like II"/>
    <property type="match status" value="2"/>
</dbReference>
<evidence type="ECO:0000313" key="5">
    <source>
        <dbReference type="Proteomes" id="UP000256838"/>
    </source>
</evidence>
<feature type="chain" id="PRO_5017759500" evidence="2">
    <location>
        <begin position="28"/>
        <end position="278"/>
    </location>
</feature>
<comment type="caution">
    <text evidence="4">The sequence shown here is derived from an EMBL/GenBank/DDBJ whole genome shotgun (WGS) entry which is preliminary data.</text>
</comment>
<dbReference type="SUPFAM" id="SSF53850">
    <property type="entry name" value="Periplasmic binding protein-like II"/>
    <property type="match status" value="1"/>
</dbReference>
<keyword evidence="1 2" id="KW-0732">Signal</keyword>
<reference evidence="4 5" key="1">
    <citation type="submission" date="2018-08" db="EMBL/GenBank/DDBJ databases">
        <title>Paraburkholderia sp. DHOM06 isolated from forest soil.</title>
        <authorList>
            <person name="Gao Z.-H."/>
            <person name="Qiu L.-H."/>
        </authorList>
    </citation>
    <scope>NUCLEOTIDE SEQUENCE [LARGE SCALE GENOMIC DNA]</scope>
    <source>
        <strain evidence="4 5">DHOM06</strain>
    </source>
</reference>
<dbReference type="InterPro" id="IPR001638">
    <property type="entry name" value="Solute-binding_3/MltF_N"/>
</dbReference>
<dbReference type="SMART" id="SM00062">
    <property type="entry name" value="PBPb"/>
    <property type="match status" value="1"/>
</dbReference>
<protein>
    <submittedName>
        <fullName evidence="4">ABC transporter substrate-binding protein</fullName>
    </submittedName>
</protein>
<sequence>MKNRSLVSLLSLAAVCAACVIPCVASASATLTPGVLAVGSDMTLPPHTYLDHGKPAGFDPEFVTKVASYINAAPKFVDTRFANLILGLTGDRYDIVASALYVTPERTKVVDFVPYFMTGGSLMVSSSSTLKPKTVADLCGKKVGSIKGAAWIKFINNVSDKACVAAGKPAVQVHEYDTSAETAQAVLSGALDAQYEDVSISGMIVERSGGRLQISSVGPLDPVVCGLAMKKGNTELKAEIELAIAQMKKKGEYQSLLKKYHLAEPTDEAIAKATGVTQ</sequence>
<evidence type="ECO:0000259" key="3">
    <source>
        <dbReference type="SMART" id="SM00062"/>
    </source>
</evidence>
<evidence type="ECO:0000313" key="4">
    <source>
        <dbReference type="EMBL" id="RDV00464.1"/>
    </source>
</evidence>
<dbReference type="OrthoDB" id="8611212at2"/>
<dbReference type="EMBL" id="QRGA01000001">
    <property type="protein sequence ID" value="RDV00464.1"/>
    <property type="molecule type" value="Genomic_DNA"/>
</dbReference>
<gene>
    <name evidence="4" type="ORF">DWV00_01355</name>
</gene>
<keyword evidence="5" id="KW-1185">Reference proteome</keyword>
<feature type="domain" description="Solute-binding protein family 3/N-terminal" evidence="3">
    <location>
        <begin position="35"/>
        <end position="264"/>
    </location>
</feature>
<proteinExistence type="predicted"/>
<feature type="signal peptide" evidence="2">
    <location>
        <begin position="1"/>
        <end position="27"/>
    </location>
</feature>
<dbReference type="AlphaFoldDB" id="A0A3D8K4V3"/>
<dbReference type="Proteomes" id="UP000256838">
    <property type="component" value="Unassembled WGS sequence"/>
</dbReference>
<dbReference type="Pfam" id="PF00497">
    <property type="entry name" value="SBP_bac_3"/>
    <property type="match status" value="1"/>
</dbReference>
<dbReference type="PANTHER" id="PTHR35936:SF19">
    <property type="entry name" value="AMINO-ACID-BINDING PROTEIN YXEM-RELATED"/>
    <property type="match status" value="1"/>
</dbReference>